<dbReference type="GO" id="GO:0004674">
    <property type="term" value="F:protein serine/threonine kinase activity"/>
    <property type="evidence" value="ECO:0007669"/>
    <property type="project" value="UniProtKB-KW"/>
</dbReference>
<evidence type="ECO:0000256" key="3">
    <source>
        <dbReference type="ARBA" id="ARBA00022679"/>
    </source>
</evidence>
<name>A0AAW1U4N4_9CUCU</name>
<proteinExistence type="inferred from homology"/>
<evidence type="ECO:0000256" key="5">
    <source>
        <dbReference type="ARBA" id="ARBA00022777"/>
    </source>
</evidence>
<evidence type="ECO:0000256" key="4">
    <source>
        <dbReference type="ARBA" id="ARBA00022741"/>
    </source>
</evidence>
<dbReference type="PROSITE" id="PS00107">
    <property type="entry name" value="PROTEIN_KINASE_ATP"/>
    <property type="match status" value="1"/>
</dbReference>
<comment type="catalytic activity">
    <reaction evidence="8">
        <text>L-seryl-[protein] + ATP = O-phospho-L-seryl-[protein] + ADP + H(+)</text>
        <dbReference type="Rhea" id="RHEA:17989"/>
        <dbReference type="Rhea" id="RHEA-COMP:9863"/>
        <dbReference type="Rhea" id="RHEA-COMP:11604"/>
        <dbReference type="ChEBI" id="CHEBI:15378"/>
        <dbReference type="ChEBI" id="CHEBI:29999"/>
        <dbReference type="ChEBI" id="CHEBI:30616"/>
        <dbReference type="ChEBI" id="CHEBI:83421"/>
        <dbReference type="ChEBI" id="CHEBI:456216"/>
        <dbReference type="EC" id="2.7.11.1"/>
    </reaction>
</comment>
<evidence type="ECO:0000256" key="1">
    <source>
        <dbReference type="ARBA" id="ARBA00012513"/>
    </source>
</evidence>
<dbReference type="InterPro" id="IPR008271">
    <property type="entry name" value="Ser/Thr_kinase_AS"/>
</dbReference>
<dbReference type="Gene3D" id="3.30.200.20">
    <property type="entry name" value="Phosphorylase Kinase, domain 1"/>
    <property type="match status" value="1"/>
</dbReference>
<dbReference type="SUPFAM" id="SSF56112">
    <property type="entry name" value="Protein kinase-like (PK-like)"/>
    <property type="match status" value="1"/>
</dbReference>
<dbReference type="GO" id="GO:0005634">
    <property type="term" value="C:nucleus"/>
    <property type="evidence" value="ECO:0007669"/>
    <property type="project" value="TreeGrafter"/>
</dbReference>
<comment type="similarity">
    <text evidence="10">Belongs to the protein kinase superfamily.</text>
</comment>
<dbReference type="GO" id="GO:0007095">
    <property type="term" value="P:mitotic G2 DNA damage checkpoint signaling"/>
    <property type="evidence" value="ECO:0007669"/>
    <property type="project" value="TreeGrafter"/>
</dbReference>
<comment type="caution">
    <text evidence="12">The sequence shown here is derived from an EMBL/GenBank/DDBJ whole genome shotgun (WGS) entry which is preliminary data.</text>
</comment>
<dbReference type="InterPro" id="IPR000719">
    <property type="entry name" value="Prot_kinase_dom"/>
</dbReference>
<dbReference type="PANTHER" id="PTHR43895">
    <property type="entry name" value="CALCIUM/CALMODULIN-DEPENDENT PROTEIN KINASE KINASE-RELATED"/>
    <property type="match status" value="1"/>
</dbReference>
<dbReference type="Gene3D" id="1.10.510.10">
    <property type="entry name" value="Transferase(Phosphotransferase) domain 1"/>
    <property type="match status" value="1"/>
</dbReference>
<organism evidence="12 13">
    <name type="scientific">Henosepilachna vigintioctopunctata</name>
    <dbReference type="NCBI Taxonomy" id="420089"/>
    <lineage>
        <taxon>Eukaryota</taxon>
        <taxon>Metazoa</taxon>
        <taxon>Ecdysozoa</taxon>
        <taxon>Arthropoda</taxon>
        <taxon>Hexapoda</taxon>
        <taxon>Insecta</taxon>
        <taxon>Pterygota</taxon>
        <taxon>Neoptera</taxon>
        <taxon>Endopterygota</taxon>
        <taxon>Coleoptera</taxon>
        <taxon>Polyphaga</taxon>
        <taxon>Cucujiformia</taxon>
        <taxon>Coccinelloidea</taxon>
        <taxon>Coccinellidae</taxon>
        <taxon>Epilachninae</taxon>
        <taxon>Epilachnini</taxon>
        <taxon>Henosepilachna</taxon>
    </lineage>
</organism>
<sequence length="470" mass="53678">METQGGVREFVEDWLIYNTILGEGAYGEVRLIANKKTKEKIACKIMDVDKFKGSEAIIKREITIHSVLNHENIIRYFGIRKESAKVYIFLEYAAGGELFQQIEPGIGMPPKDAQFYMKQLIQGVMYLHSKGITHRDIKPENILLSESGNIKISDFGLATIFRHKGKERLLDKRCGTKPYLAHEILLGPYQAVPADIWSCGCVLVAMLAGELLWNCPSEEYIEFIRYKEGNYLSHSPWNRLGNTPLSLVTSLLNLDPTKRISLEKVLRHPWMTYDFSYDATDSFGSDDPSGLLAIRRASMMEPLNVDRETPHVTLSQPNLPTRPLCLENIVDKNTNNKKDIIWFSQPTHNDDLIISSQLQFTQTPVTKDNFDHLIKRMTRFFVTCLTEEKAVEALCSVLDAFHYTWNIDYSGMVSISTVDNMKNQLIFKVTVIKMEGRLLLDFRLSKGCGLEFKKKFIKIKECLSGIVDDV</sequence>
<keyword evidence="3" id="KW-0808">Transferase</keyword>
<dbReference type="PROSITE" id="PS00108">
    <property type="entry name" value="PROTEIN_KINASE_ST"/>
    <property type="match status" value="1"/>
</dbReference>
<dbReference type="PROSITE" id="PS50011">
    <property type="entry name" value="PROTEIN_KINASE_DOM"/>
    <property type="match status" value="1"/>
</dbReference>
<keyword evidence="4 9" id="KW-0547">Nucleotide-binding</keyword>
<dbReference type="Pfam" id="PF00069">
    <property type="entry name" value="Pkinase"/>
    <property type="match status" value="1"/>
</dbReference>
<protein>
    <recommendedName>
        <fullName evidence="1">non-specific serine/threonine protein kinase</fullName>
        <ecNumber evidence="1">2.7.11.1</ecNumber>
    </recommendedName>
</protein>
<gene>
    <name evidence="12" type="ORF">WA026_023115</name>
</gene>
<dbReference type="EC" id="2.7.11.1" evidence="1"/>
<evidence type="ECO:0000256" key="2">
    <source>
        <dbReference type="ARBA" id="ARBA00022527"/>
    </source>
</evidence>
<accession>A0AAW1U4N4</accession>
<evidence type="ECO:0000256" key="9">
    <source>
        <dbReference type="PROSITE-ProRule" id="PRU10141"/>
    </source>
</evidence>
<dbReference type="EMBL" id="JARQZJ010000052">
    <property type="protein sequence ID" value="KAK9878666.1"/>
    <property type="molecule type" value="Genomic_DNA"/>
</dbReference>
<dbReference type="InterPro" id="IPR017441">
    <property type="entry name" value="Protein_kinase_ATP_BS"/>
</dbReference>
<keyword evidence="6 9" id="KW-0067">ATP-binding</keyword>
<evidence type="ECO:0000256" key="7">
    <source>
        <dbReference type="ARBA" id="ARBA00047899"/>
    </source>
</evidence>
<comment type="catalytic activity">
    <reaction evidence="7">
        <text>L-threonyl-[protein] + ATP = O-phospho-L-threonyl-[protein] + ADP + H(+)</text>
        <dbReference type="Rhea" id="RHEA:46608"/>
        <dbReference type="Rhea" id="RHEA-COMP:11060"/>
        <dbReference type="Rhea" id="RHEA-COMP:11605"/>
        <dbReference type="ChEBI" id="CHEBI:15378"/>
        <dbReference type="ChEBI" id="CHEBI:30013"/>
        <dbReference type="ChEBI" id="CHEBI:30616"/>
        <dbReference type="ChEBI" id="CHEBI:61977"/>
        <dbReference type="ChEBI" id="CHEBI:456216"/>
        <dbReference type="EC" id="2.7.11.1"/>
    </reaction>
</comment>
<dbReference type="GO" id="GO:0005524">
    <property type="term" value="F:ATP binding"/>
    <property type="evidence" value="ECO:0007669"/>
    <property type="project" value="UniProtKB-UniRule"/>
</dbReference>
<dbReference type="InterPro" id="IPR011009">
    <property type="entry name" value="Kinase-like_dom_sf"/>
</dbReference>
<keyword evidence="5" id="KW-0418">Kinase</keyword>
<dbReference type="GO" id="GO:0035861">
    <property type="term" value="C:site of double-strand break"/>
    <property type="evidence" value="ECO:0007669"/>
    <property type="project" value="TreeGrafter"/>
</dbReference>
<dbReference type="AlphaFoldDB" id="A0AAW1U4N4"/>
<reference evidence="12 13" key="1">
    <citation type="submission" date="2023-03" db="EMBL/GenBank/DDBJ databases">
        <title>Genome insight into feeding habits of ladybird beetles.</title>
        <authorList>
            <person name="Li H.-S."/>
            <person name="Huang Y.-H."/>
            <person name="Pang H."/>
        </authorList>
    </citation>
    <scope>NUCLEOTIDE SEQUENCE [LARGE SCALE GENOMIC DNA]</scope>
    <source>
        <strain evidence="12">SYSU_2023b</strain>
        <tissue evidence="12">Whole body</tissue>
    </source>
</reference>
<dbReference type="PANTHER" id="PTHR43895:SF32">
    <property type="entry name" value="SERINE_THREONINE-PROTEIN KINASE CHK1"/>
    <property type="match status" value="1"/>
</dbReference>
<evidence type="ECO:0000313" key="12">
    <source>
        <dbReference type="EMBL" id="KAK9878666.1"/>
    </source>
</evidence>
<feature type="domain" description="Protein kinase" evidence="11">
    <location>
        <begin position="15"/>
        <end position="271"/>
    </location>
</feature>
<evidence type="ECO:0000313" key="13">
    <source>
        <dbReference type="Proteomes" id="UP001431783"/>
    </source>
</evidence>
<dbReference type="Proteomes" id="UP001431783">
    <property type="component" value="Unassembled WGS sequence"/>
</dbReference>
<evidence type="ECO:0000256" key="8">
    <source>
        <dbReference type="ARBA" id="ARBA00048679"/>
    </source>
</evidence>
<evidence type="ECO:0000256" key="6">
    <source>
        <dbReference type="ARBA" id="ARBA00022840"/>
    </source>
</evidence>
<feature type="binding site" evidence="9">
    <location>
        <position position="44"/>
    </location>
    <ligand>
        <name>ATP</name>
        <dbReference type="ChEBI" id="CHEBI:30616"/>
    </ligand>
</feature>
<keyword evidence="13" id="KW-1185">Reference proteome</keyword>
<dbReference type="SMART" id="SM00220">
    <property type="entry name" value="S_TKc"/>
    <property type="match status" value="1"/>
</dbReference>
<evidence type="ECO:0000256" key="10">
    <source>
        <dbReference type="RuleBase" id="RU000304"/>
    </source>
</evidence>
<evidence type="ECO:0000259" key="11">
    <source>
        <dbReference type="PROSITE" id="PS50011"/>
    </source>
</evidence>
<keyword evidence="2 10" id="KW-0723">Serine/threonine-protein kinase</keyword>
<dbReference type="GO" id="GO:0005737">
    <property type="term" value="C:cytoplasm"/>
    <property type="evidence" value="ECO:0007669"/>
    <property type="project" value="TreeGrafter"/>
</dbReference>
<dbReference type="FunFam" id="1.10.510.10:FF:000301">
    <property type="entry name" value="Serine/threonine-protein kinase Chk1"/>
    <property type="match status" value="1"/>
</dbReference>